<protein>
    <submittedName>
        <fullName evidence="2">N-terminal half of MaoC dehydratase</fullName>
    </submittedName>
</protein>
<dbReference type="Gene3D" id="3.10.129.10">
    <property type="entry name" value="Hotdog Thioesterase"/>
    <property type="match status" value="1"/>
</dbReference>
<dbReference type="Proteomes" id="UP000199137">
    <property type="component" value="Unassembled WGS sequence"/>
</dbReference>
<dbReference type="PIRSF" id="PIRSF018072">
    <property type="entry name" value="UCP018072"/>
    <property type="match status" value="1"/>
</dbReference>
<dbReference type="STRING" id="112413.SAMN05421854_11568"/>
<evidence type="ECO:0000259" key="1">
    <source>
        <dbReference type="Pfam" id="PF13452"/>
    </source>
</evidence>
<dbReference type="CDD" id="cd03441">
    <property type="entry name" value="R_hydratase_like"/>
    <property type="match status" value="1"/>
</dbReference>
<dbReference type="Pfam" id="PF13452">
    <property type="entry name" value="FAS1_DH_region"/>
    <property type="match status" value="1"/>
</dbReference>
<organism evidence="2 3">
    <name type="scientific">Amycolatopsis rubida</name>
    <dbReference type="NCBI Taxonomy" id="112413"/>
    <lineage>
        <taxon>Bacteria</taxon>
        <taxon>Bacillati</taxon>
        <taxon>Actinomycetota</taxon>
        <taxon>Actinomycetes</taxon>
        <taxon>Pseudonocardiales</taxon>
        <taxon>Pseudonocardiaceae</taxon>
        <taxon>Amycolatopsis</taxon>
    </lineage>
</organism>
<proteinExistence type="predicted"/>
<name>A0A1I5ZGV5_9PSEU</name>
<dbReference type="InterPro" id="IPR039569">
    <property type="entry name" value="FAS1-like_DH_region"/>
</dbReference>
<accession>A0A1I5ZGV5</accession>
<gene>
    <name evidence="2" type="ORF">SAMN05421854_11568</name>
</gene>
<sequence>MPIDVERARALALPSFQVTIERGRLRAFAKSIGETDPVYLDVEHARSAGHPDLPVPPTFFFSLSLEAPDPFGYLRELGVEPSQILHGEQRFDYRRMAYAGDVVTLSERITDVVSKRNGAMELVTRTTEISRHGNLIATASGVLVVRNHGAMA</sequence>
<dbReference type="InterPro" id="IPR016709">
    <property type="entry name" value="HadA-like"/>
</dbReference>
<dbReference type="AlphaFoldDB" id="A0A1I5ZGV5"/>
<dbReference type="EMBL" id="FOWC01000015">
    <property type="protein sequence ID" value="SFQ55675.1"/>
    <property type="molecule type" value="Genomic_DNA"/>
</dbReference>
<dbReference type="OrthoDB" id="5415111at2"/>
<reference evidence="3" key="1">
    <citation type="submission" date="2016-10" db="EMBL/GenBank/DDBJ databases">
        <authorList>
            <person name="Varghese N."/>
            <person name="Submissions S."/>
        </authorList>
    </citation>
    <scope>NUCLEOTIDE SEQUENCE [LARGE SCALE GENOMIC DNA]</scope>
    <source>
        <strain evidence="3">DSM 44637</strain>
    </source>
</reference>
<evidence type="ECO:0000313" key="2">
    <source>
        <dbReference type="EMBL" id="SFQ55675.1"/>
    </source>
</evidence>
<feature type="domain" description="FAS1-like dehydratase" evidence="1">
    <location>
        <begin position="17"/>
        <end position="138"/>
    </location>
</feature>
<dbReference type="RefSeq" id="WP_093576384.1">
    <property type="nucleotide sequence ID" value="NZ_FOWC01000015.1"/>
</dbReference>
<dbReference type="SUPFAM" id="SSF54637">
    <property type="entry name" value="Thioesterase/thiol ester dehydrase-isomerase"/>
    <property type="match status" value="1"/>
</dbReference>
<evidence type="ECO:0000313" key="3">
    <source>
        <dbReference type="Proteomes" id="UP000199137"/>
    </source>
</evidence>
<dbReference type="InterPro" id="IPR029069">
    <property type="entry name" value="HotDog_dom_sf"/>
</dbReference>